<dbReference type="NCBIfam" id="TIGR00577">
    <property type="entry name" value="fpg"/>
    <property type="match status" value="1"/>
</dbReference>
<comment type="catalytic activity">
    <reaction evidence="14 15">
        <text>2'-deoxyribonucleotide-(2'-deoxyribose 5'-phosphate)-2'-deoxyribonucleotide-DNA = a 3'-end 2'-deoxyribonucleotide-(2,3-dehydro-2,3-deoxyribose 5'-phosphate)-DNA + a 5'-end 5'-phospho-2'-deoxyribonucleoside-DNA + H(+)</text>
        <dbReference type="Rhea" id="RHEA:66592"/>
        <dbReference type="Rhea" id="RHEA-COMP:13180"/>
        <dbReference type="Rhea" id="RHEA-COMP:16897"/>
        <dbReference type="Rhea" id="RHEA-COMP:17067"/>
        <dbReference type="ChEBI" id="CHEBI:15378"/>
        <dbReference type="ChEBI" id="CHEBI:136412"/>
        <dbReference type="ChEBI" id="CHEBI:157695"/>
        <dbReference type="ChEBI" id="CHEBI:167181"/>
        <dbReference type="EC" id="4.2.99.18"/>
    </reaction>
</comment>
<organism evidence="18 19">
    <name type="scientific">Legionella maceachernii</name>
    <dbReference type="NCBI Taxonomy" id="466"/>
    <lineage>
        <taxon>Bacteria</taxon>
        <taxon>Pseudomonadati</taxon>
        <taxon>Pseudomonadota</taxon>
        <taxon>Gammaproteobacteria</taxon>
        <taxon>Legionellales</taxon>
        <taxon>Legionellaceae</taxon>
        <taxon>Legionella</taxon>
    </lineage>
</organism>
<keyword evidence="9 15" id="KW-0238">DNA-binding</keyword>
<comment type="cofactor">
    <cofactor evidence="15">
        <name>Zn(2+)</name>
        <dbReference type="ChEBI" id="CHEBI:29105"/>
    </cofactor>
    <text evidence="15">Binds 1 zinc ion per subunit.</text>
</comment>
<comment type="caution">
    <text evidence="18">The sequence shown here is derived from an EMBL/GenBank/DDBJ whole genome shotgun (WGS) entry which is preliminary data.</text>
</comment>
<keyword evidence="4 15" id="KW-0479">Metal-binding</keyword>
<dbReference type="PANTHER" id="PTHR22993:SF9">
    <property type="entry name" value="FORMAMIDOPYRIMIDINE-DNA GLYCOSYLASE"/>
    <property type="match status" value="1"/>
</dbReference>
<evidence type="ECO:0000256" key="13">
    <source>
        <dbReference type="ARBA" id="ARBA00023295"/>
    </source>
</evidence>
<reference evidence="18 19" key="1">
    <citation type="submission" date="2015-11" db="EMBL/GenBank/DDBJ databases">
        <title>Genomic analysis of 38 Legionella species identifies large and diverse effector repertoires.</title>
        <authorList>
            <person name="Burstein D."/>
            <person name="Amaro F."/>
            <person name="Zusman T."/>
            <person name="Lifshitz Z."/>
            <person name="Cohen O."/>
            <person name="Gilbert J.A."/>
            <person name="Pupko T."/>
            <person name="Shuman H.A."/>
            <person name="Segal G."/>
        </authorList>
    </citation>
    <scope>NUCLEOTIDE SEQUENCE [LARGE SCALE GENOMIC DNA]</scope>
    <source>
        <strain evidence="18 19">PX-1-G2-E2</strain>
    </source>
</reference>
<dbReference type="SMART" id="SM00898">
    <property type="entry name" value="Fapy_DNA_glyco"/>
    <property type="match status" value="1"/>
</dbReference>
<dbReference type="PROSITE" id="PS51066">
    <property type="entry name" value="ZF_FPG_2"/>
    <property type="match status" value="1"/>
</dbReference>
<comment type="function">
    <text evidence="15">Involved in base excision repair of DNA damaged by oxidation or by mutagenic agents. Acts as DNA glycosylase that recognizes and removes damaged bases. Has a preference for oxidized purines, such as 7,8-dihydro-8-oxoguanine (8-oxoG). Has AP (apurinic/apyrimidinic) lyase activity and introduces nicks in the DNA strand. Cleaves the DNA backbone by beta-delta elimination to generate a single-strand break at the site of the removed base with both 3'- and 5'-phosphates.</text>
</comment>
<dbReference type="InterPro" id="IPR010979">
    <property type="entry name" value="Ribosomal_uS13-like_H2TH"/>
</dbReference>
<evidence type="ECO:0000256" key="11">
    <source>
        <dbReference type="ARBA" id="ARBA00023239"/>
    </source>
</evidence>
<dbReference type="Gene3D" id="3.20.190.10">
    <property type="entry name" value="MutM-like, N-terminal"/>
    <property type="match status" value="1"/>
</dbReference>
<dbReference type="AlphaFoldDB" id="A0A0W0W6R6"/>
<dbReference type="PANTHER" id="PTHR22993">
    <property type="entry name" value="FORMAMIDOPYRIMIDINE-DNA GLYCOSYLASE"/>
    <property type="match status" value="1"/>
</dbReference>
<feature type="binding site" evidence="15">
    <location>
        <position position="152"/>
    </location>
    <ligand>
        <name>DNA</name>
        <dbReference type="ChEBI" id="CHEBI:16991"/>
    </ligand>
</feature>
<dbReference type="PATRIC" id="fig|466.6.peg.1157"/>
<dbReference type="FunFam" id="1.10.8.50:FF:000003">
    <property type="entry name" value="Formamidopyrimidine-DNA glycosylase"/>
    <property type="match status" value="1"/>
</dbReference>
<dbReference type="Pfam" id="PF01149">
    <property type="entry name" value="Fapy_DNA_glyco"/>
    <property type="match status" value="1"/>
</dbReference>
<dbReference type="SUPFAM" id="SSF81624">
    <property type="entry name" value="N-terminal domain of MutM-like DNA repair proteins"/>
    <property type="match status" value="1"/>
</dbReference>
<dbReference type="CDD" id="cd08966">
    <property type="entry name" value="EcFpg-like_N"/>
    <property type="match status" value="1"/>
</dbReference>
<dbReference type="InterPro" id="IPR020629">
    <property type="entry name" value="FPG_Glyclase"/>
</dbReference>
<dbReference type="EMBL" id="LNYL01000027">
    <property type="protein sequence ID" value="KTD28029.1"/>
    <property type="molecule type" value="Genomic_DNA"/>
</dbReference>
<dbReference type="SUPFAM" id="SSF46946">
    <property type="entry name" value="S13-like H2TH domain"/>
    <property type="match status" value="1"/>
</dbReference>
<name>A0A0W0W6R6_9GAMM</name>
<dbReference type="FunFam" id="3.20.190.10:FF:000001">
    <property type="entry name" value="Formamidopyrimidine-DNA glycosylase"/>
    <property type="match status" value="1"/>
</dbReference>
<feature type="active site" description="Proton donor; for beta-elimination activity" evidence="15">
    <location>
        <position position="58"/>
    </location>
</feature>
<dbReference type="InterPro" id="IPR035937">
    <property type="entry name" value="FPG_N"/>
</dbReference>
<dbReference type="STRING" id="466.Lmac_1088"/>
<evidence type="ECO:0000313" key="19">
    <source>
        <dbReference type="Proteomes" id="UP000054908"/>
    </source>
</evidence>
<keyword evidence="6 15" id="KW-0863">Zinc-finger</keyword>
<keyword evidence="12 15" id="KW-0511">Multifunctional enzyme</keyword>
<feature type="binding site" evidence="15">
    <location>
        <position position="91"/>
    </location>
    <ligand>
        <name>DNA</name>
        <dbReference type="ChEBI" id="CHEBI:16991"/>
    </ligand>
</feature>
<evidence type="ECO:0000256" key="1">
    <source>
        <dbReference type="ARBA" id="ARBA00001668"/>
    </source>
</evidence>
<dbReference type="GO" id="GO:0140078">
    <property type="term" value="F:class I DNA-(apurinic or apyrimidinic site) endonuclease activity"/>
    <property type="evidence" value="ECO:0007669"/>
    <property type="project" value="UniProtKB-EC"/>
</dbReference>
<dbReference type="Proteomes" id="UP000054908">
    <property type="component" value="Unassembled WGS sequence"/>
</dbReference>
<dbReference type="EC" id="4.2.99.18" evidence="15"/>
<keyword evidence="13 15" id="KW-0326">Glycosidase</keyword>
<dbReference type="InterPro" id="IPR015887">
    <property type="entry name" value="DNA_glyclase_Znf_dom_DNA_BS"/>
</dbReference>
<dbReference type="GO" id="GO:0003684">
    <property type="term" value="F:damaged DNA binding"/>
    <property type="evidence" value="ECO:0007669"/>
    <property type="project" value="InterPro"/>
</dbReference>
<feature type="domain" description="Formamidopyrimidine-DNA glycosylase catalytic" evidence="17">
    <location>
        <begin position="2"/>
        <end position="113"/>
    </location>
</feature>
<evidence type="ECO:0000256" key="15">
    <source>
        <dbReference type="HAMAP-Rule" id="MF_00103"/>
    </source>
</evidence>
<evidence type="ECO:0000256" key="6">
    <source>
        <dbReference type="ARBA" id="ARBA00022771"/>
    </source>
</evidence>
<dbReference type="PROSITE" id="PS01242">
    <property type="entry name" value="ZF_FPG_1"/>
    <property type="match status" value="1"/>
</dbReference>
<comment type="subunit">
    <text evidence="3 15">Monomer.</text>
</comment>
<dbReference type="GO" id="GO:0006284">
    <property type="term" value="P:base-excision repair"/>
    <property type="evidence" value="ECO:0007669"/>
    <property type="project" value="InterPro"/>
</dbReference>
<evidence type="ECO:0000256" key="5">
    <source>
        <dbReference type="ARBA" id="ARBA00022763"/>
    </source>
</evidence>
<dbReference type="PROSITE" id="PS51068">
    <property type="entry name" value="FPG_CAT"/>
    <property type="match status" value="1"/>
</dbReference>
<feature type="active site" description="Schiff-base intermediate with DNA" evidence="15">
    <location>
        <position position="2"/>
    </location>
</feature>
<keyword evidence="10 15" id="KW-0234">DNA repair</keyword>
<evidence type="ECO:0000256" key="2">
    <source>
        <dbReference type="ARBA" id="ARBA00009409"/>
    </source>
</evidence>
<proteinExistence type="inferred from homology"/>
<gene>
    <name evidence="15 18" type="primary">mutM</name>
    <name evidence="15" type="synonym">fpg</name>
    <name evidence="18" type="ORF">Lmac_1088</name>
</gene>
<dbReference type="Pfam" id="PF06831">
    <property type="entry name" value="H2TH"/>
    <property type="match status" value="1"/>
</dbReference>
<dbReference type="SUPFAM" id="SSF57716">
    <property type="entry name" value="Glucocorticoid receptor-like (DNA-binding domain)"/>
    <property type="match status" value="1"/>
</dbReference>
<comment type="catalytic activity">
    <reaction evidence="1 15">
        <text>Hydrolysis of DNA containing ring-opened 7-methylguanine residues, releasing 2,6-diamino-4-hydroxy-5-(N-methyl)formamidopyrimidine.</text>
        <dbReference type="EC" id="3.2.2.23"/>
    </reaction>
</comment>
<evidence type="ECO:0000256" key="8">
    <source>
        <dbReference type="ARBA" id="ARBA00022833"/>
    </source>
</evidence>
<evidence type="ECO:0000256" key="14">
    <source>
        <dbReference type="ARBA" id="ARBA00044632"/>
    </source>
</evidence>
<evidence type="ECO:0000256" key="12">
    <source>
        <dbReference type="ARBA" id="ARBA00023268"/>
    </source>
</evidence>
<dbReference type="EC" id="3.2.2.23" evidence="15"/>
<protein>
    <recommendedName>
        <fullName evidence="15">Formamidopyrimidine-DNA glycosylase</fullName>
        <shortName evidence="15">Fapy-DNA glycosylase</shortName>
        <ecNumber evidence="15">3.2.2.23</ecNumber>
    </recommendedName>
    <alternativeName>
        <fullName evidence="15">DNA-(apurinic or apyrimidinic site) lyase MutM</fullName>
        <shortName evidence="15">AP lyase MutM</shortName>
        <ecNumber evidence="15">4.2.99.18</ecNumber>
    </alternativeName>
</protein>
<evidence type="ECO:0000256" key="3">
    <source>
        <dbReference type="ARBA" id="ARBA00011245"/>
    </source>
</evidence>
<evidence type="ECO:0000256" key="10">
    <source>
        <dbReference type="ARBA" id="ARBA00023204"/>
    </source>
</evidence>
<dbReference type="SMART" id="SM01232">
    <property type="entry name" value="H2TH"/>
    <property type="match status" value="1"/>
</dbReference>
<dbReference type="InterPro" id="IPR012319">
    <property type="entry name" value="FPG_cat"/>
</dbReference>
<dbReference type="RefSeq" id="WP_058451876.1">
    <property type="nucleotide sequence ID" value="NZ_CAAAIB010000010.1"/>
</dbReference>
<keyword evidence="8 15" id="KW-0862">Zinc</keyword>
<feature type="active site" description="Proton donor; for delta-elimination activity" evidence="15">
    <location>
        <position position="261"/>
    </location>
</feature>
<evidence type="ECO:0000256" key="9">
    <source>
        <dbReference type="ARBA" id="ARBA00023125"/>
    </source>
</evidence>
<evidence type="ECO:0000259" key="17">
    <source>
        <dbReference type="PROSITE" id="PS51068"/>
    </source>
</evidence>
<dbReference type="InterPro" id="IPR000214">
    <property type="entry name" value="Znf_DNA_glyclase/AP_lyase"/>
</dbReference>
<dbReference type="HAMAP" id="MF_00103">
    <property type="entry name" value="Fapy_DNA_glycosyl"/>
    <property type="match status" value="1"/>
</dbReference>
<dbReference type="NCBIfam" id="NF002211">
    <property type="entry name" value="PRK01103.1"/>
    <property type="match status" value="1"/>
</dbReference>
<dbReference type="InterPro" id="IPR015886">
    <property type="entry name" value="H2TH_FPG"/>
</dbReference>
<dbReference type="GO" id="GO:0034039">
    <property type="term" value="F:8-oxo-7,8-dihydroguanine DNA N-glycosylase activity"/>
    <property type="evidence" value="ECO:0007669"/>
    <property type="project" value="TreeGrafter"/>
</dbReference>
<keyword evidence="5 15" id="KW-0227">DNA damage</keyword>
<keyword evidence="19" id="KW-1185">Reference proteome</keyword>
<keyword evidence="11 15" id="KW-0456">Lyase</keyword>
<evidence type="ECO:0000256" key="7">
    <source>
        <dbReference type="ARBA" id="ARBA00022801"/>
    </source>
</evidence>
<dbReference type="GO" id="GO:0008270">
    <property type="term" value="F:zinc ion binding"/>
    <property type="evidence" value="ECO:0007669"/>
    <property type="project" value="UniProtKB-UniRule"/>
</dbReference>
<comment type="similarity">
    <text evidence="2 15">Belongs to the FPG family.</text>
</comment>
<feature type="binding site" evidence="15">
    <location>
        <position position="110"/>
    </location>
    <ligand>
        <name>DNA</name>
        <dbReference type="ChEBI" id="CHEBI:16991"/>
    </ligand>
</feature>
<evidence type="ECO:0000313" key="18">
    <source>
        <dbReference type="EMBL" id="KTD28029.1"/>
    </source>
</evidence>
<accession>A0A0W0W6R6</accession>
<feature type="domain" description="FPG-type" evidence="16">
    <location>
        <begin position="237"/>
        <end position="271"/>
    </location>
</feature>
<feature type="active site" description="Proton donor" evidence="15">
    <location>
        <position position="3"/>
    </location>
</feature>
<sequence>MPELPEVEITRQGISPFLLYQTITATVIRHQQLRLVVPPDLQQRCVGKQVKAISRRAKYLLFELSEGFLLNHLGMSGHLRIVTQDVAPGKHDHLDLILSNGKVLRYNDPRRFGLWLYIEKNPDHHPLLAHLGPEPLSETFNPTYLFSRARGKTQNIKAFIMRNDIVVGVGNIYATESLFKAGIHPLTAAGRVTFADFAKLAPSIKQVLQQAIHAGGTTLRDFYAADGKPGYFVNKLQVYGRKNMPCYQCSTTVETVTIAGRTSAFCPVCQPKT</sequence>
<evidence type="ECO:0000256" key="4">
    <source>
        <dbReference type="ARBA" id="ARBA00022723"/>
    </source>
</evidence>
<dbReference type="Gene3D" id="1.10.8.50">
    <property type="match status" value="1"/>
</dbReference>
<dbReference type="OrthoDB" id="9800855at2"/>
<keyword evidence="7 15" id="KW-0378">Hydrolase</keyword>
<evidence type="ECO:0000259" key="16">
    <source>
        <dbReference type="PROSITE" id="PS51066"/>
    </source>
</evidence>